<sequence length="348" mass="39224">MNTYGDDIIYRILRSPILAGVSIIFGVIAGMIATLFHDQLFDAFPLAYLRYGFDVTYGSWSSLAFWFWLFLGAFASISVAKSAISASDHRQEMLELEDLIENVAPPDFLKDYELTYIKSVTQERIALLPATENADAEFRFVLDGIIQLAARWDYNTSDPTDVYRANVMIDRADKTEWDDQMRAAAFSCYGENEWPAVETQAEGGLWVNRDLATADEADGLPDEEVTPLLLVYRRNEDVDLNIGGAPVAFVSEEMQYVSNTNEFLENFPSGLPENSRVHMDRFYRQDEKARSIISLPIPGEDRIIAVLNIYRNSPGIMGSSARARKFAMLLAPFTVILGRILVQINVTH</sequence>
<dbReference type="EMBL" id="LR633967">
    <property type="protein sequence ID" value="VUX55287.1"/>
    <property type="molecule type" value="Genomic_DNA"/>
</dbReference>
<keyword evidence="1" id="KW-0812">Transmembrane</keyword>
<name>A0A7D9H3B3_9GAMM</name>
<gene>
    <name evidence="2" type="ORF">JTBM06_V1_10009</name>
</gene>
<organism evidence="2">
    <name type="scientific">uncultured Woeseiaceae bacterium</name>
    <dbReference type="NCBI Taxonomy" id="1983305"/>
    <lineage>
        <taxon>Bacteria</taxon>
        <taxon>Pseudomonadati</taxon>
        <taxon>Pseudomonadota</taxon>
        <taxon>Gammaproteobacteria</taxon>
        <taxon>Woeseiales</taxon>
        <taxon>Woeseiaceae</taxon>
        <taxon>environmental samples</taxon>
    </lineage>
</organism>
<reference evidence="2" key="1">
    <citation type="submission" date="2019-07" db="EMBL/GenBank/DDBJ databases">
        <authorList>
            <person name="Weber M."/>
            <person name="Kostadinov I."/>
            <person name="Kostadinov D I."/>
        </authorList>
    </citation>
    <scope>NUCLEOTIDE SEQUENCE</scope>
    <source>
        <strain evidence="2">Gfbio:sag-sample-m06:053724c1-46a9-4a36-b237-ea2bf867836b</strain>
    </source>
</reference>
<dbReference type="AlphaFoldDB" id="A0A7D9H3B3"/>
<feature type="transmembrane region" description="Helical" evidence="1">
    <location>
        <begin position="57"/>
        <end position="80"/>
    </location>
</feature>
<evidence type="ECO:0000256" key="1">
    <source>
        <dbReference type="SAM" id="Phobius"/>
    </source>
</evidence>
<keyword evidence="1" id="KW-0472">Membrane</keyword>
<feature type="transmembrane region" description="Helical" evidence="1">
    <location>
        <begin position="12"/>
        <end position="37"/>
    </location>
</feature>
<protein>
    <submittedName>
        <fullName evidence="2">Uncharacterized protein</fullName>
    </submittedName>
</protein>
<feature type="transmembrane region" description="Helical" evidence="1">
    <location>
        <begin position="326"/>
        <end position="346"/>
    </location>
</feature>
<evidence type="ECO:0000313" key="2">
    <source>
        <dbReference type="EMBL" id="VUX55287.1"/>
    </source>
</evidence>
<proteinExistence type="predicted"/>
<keyword evidence="1" id="KW-1133">Transmembrane helix</keyword>
<accession>A0A7D9H3B3</accession>